<dbReference type="Gene3D" id="3.30.70.270">
    <property type="match status" value="2"/>
</dbReference>
<evidence type="ECO:0000259" key="2">
    <source>
        <dbReference type="PROSITE" id="PS50878"/>
    </source>
</evidence>
<dbReference type="Gene3D" id="3.30.420.10">
    <property type="entry name" value="Ribonuclease H-like superfamily/Ribonuclease H"/>
    <property type="match status" value="1"/>
</dbReference>
<dbReference type="InterPro" id="IPR050951">
    <property type="entry name" value="Retrovirus_Pol_polyprotein"/>
</dbReference>
<dbReference type="FunFam" id="3.30.420.10:FF:000063">
    <property type="entry name" value="Retrovirus-related Pol polyprotein from transposon 297-like Protein"/>
    <property type="match status" value="1"/>
</dbReference>
<feature type="compositionally biased region" description="Basic and acidic residues" evidence="1">
    <location>
        <begin position="659"/>
        <end position="682"/>
    </location>
</feature>
<protein>
    <submittedName>
        <fullName evidence="4">Transposon Tf2-6 polyprotein</fullName>
    </submittedName>
</protein>
<dbReference type="InterPro" id="IPR012337">
    <property type="entry name" value="RNaseH-like_sf"/>
</dbReference>
<dbReference type="Pfam" id="PF00078">
    <property type="entry name" value="RVT_1"/>
    <property type="match status" value="1"/>
</dbReference>
<proteinExistence type="predicted"/>
<evidence type="ECO:0000259" key="3">
    <source>
        <dbReference type="PROSITE" id="PS50994"/>
    </source>
</evidence>
<dbReference type="InterPro" id="IPR000477">
    <property type="entry name" value="RT_dom"/>
</dbReference>
<dbReference type="InterPro" id="IPR001584">
    <property type="entry name" value="Integrase_cat-core"/>
</dbReference>
<dbReference type="CDD" id="cd01647">
    <property type="entry name" value="RT_LTR"/>
    <property type="match status" value="1"/>
</dbReference>
<dbReference type="FunFam" id="1.10.340.70:FF:000001">
    <property type="entry name" value="Retrovirus-related Pol polyprotein from transposon gypsy-like Protein"/>
    <property type="match status" value="1"/>
</dbReference>
<dbReference type="GO" id="GO:0015074">
    <property type="term" value="P:DNA integration"/>
    <property type="evidence" value="ECO:0007669"/>
    <property type="project" value="InterPro"/>
</dbReference>
<dbReference type="InterPro" id="IPR041577">
    <property type="entry name" value="RT_RNaseH_2"/>
</dbReference>
<dbReference type="InterPro" id="IPR043128">
    <property type="entry name" value="Rev_trsase/Diguanyl_cyclase"/>
</dbReference>
<dbReference type="AlphaFoldDB" id="A0AAD9Q3J6"/>
<dbReference type="GO" id="GO:0003676">
    <property type="term" value="F:nucleic acid binding"/>
    <property type="evidence" value="ECO:0007669"/>
    <property type="project" value="InterPro"/>
</dbReference>
<gene>
    <name evidence="4" type="ORF">P5673_024415</name>
</gene>
<dbReference type="InterPro" id="IPR041588">
    <property type="entry name" value="Integrase_H2C2"/>
</dbReference>
<sequence>MIRASVDLRVPNQYMERSRIAQAPVLEDFTHKFHDCSIWTKLDLCQGYHQLMLHPESRSVSTFSTPWGNFRPKRLVFGAKASQDLFDDAMSQIFGDIPQCTNHRDDILIGACNWKEHNETLDSVFQRAEDYGITFNKPKCHFGQTQITFYGYQFDQEGLKPTPEKVQAIYECEPPRSKSEVRSFLVMAGYLLKFIPRYAPLTKPLRDLIRTETKFQWGPTEHKAFKEVKGAITSKDTIAFFNPKLPIMVRVEASYNEGLSAGLFQRSAKGWKPVHFISRSLTDVKKKGTPRFTIVMAHKPLLSMFNKPSAKLPPRIERWVMDMQDVDFEMKYEPGRDELDPLDFVSRHPLPVIGNNNTEKVLKAVITTEHAVVLDRIREETNQDTVLRKLSQTIRKGNWESSKRDADLIPFYQVKEELYESQGMIFCMEKIVLPANLQQKIIKPAHSLGHLGMTKTKQMLREKYWFPGMNHLISQTIGSCFDCQVATKSHRQEPIKPSVIPEEPWEQISIDFGGPYPDGHYNLVAIDQRTRYPVVKAVSSTGFKQTKEKLKKTFAYFGIPRRVTSDNGPPFNSEQFKDFAKEEGFVHHQVTPNHPRANGQVERFMQTLNKTEQIAHLQGKSGPDRNMAIQDMLMAYRDTPHEAMMNRPVRTKLDYPVPGKERSSRDKMMDEKDRQYKEKMTDDGGSSFVYTSPISGSGKLFSKRAISFPP</sequence>
<feature type="domain" description="Reverse transcriptase" evidence="2">
    <location>
        <begin position="1"/>
        <end position="154"/>
    </location>
</feature>
<reference evidence="4" key="2">
    <citation type="journal article" date="2023" name="Science">
        <title>Genomic signatures of disease resistance in endangered staghorn corals.</title>
        <authorList>
            <person name="Vollmer S.V."/>
            <person name="Selwyn J.D."/>
            <person name="Despard B.A."/>
            <person name="Roesel C.L."/>
        </authorList>
    </citation>
    <scope>NUCLEOTIDE SEQUENCE</scope>
    <source>
        <strain evidence="4">K2</strain>
    </source>
</reference>
<feature type="domain" description="Integrase catalytic" evidence="3">
    <location>
        <begin position="500"/>
        <end position="656"/>
    </location>
</feature>
<dbReference type="SUPFAM" id="SSF53098">
    <property type="entry name" value="Ribonuclease H-like"/>
    <property type="match status" value="1"/>
</dbReference>
<dbReference type="PANTHER" id="PTHR37984">
    <property type="entry name" value="PROTEIN CBG26694"/>
    <property type="match status" value="1"/>
</dbReference>
<evidence type="ECO:0000256" key="1">
    <source>
        <dbReference type="SAM" id="MobiDB-lite"/>
    </source>
</evidence>
<dbReference type="Gene3D" id="3.10.10.10">
    <property type="entry name" value="HIV Type 1 Reverse Transcriptase, subunit A, domain 1"/>
    <property type="match status" value="1"/>
</dbReference>
<dbReference type="SUPFAM" id="SSF56672">
    <property type="entry name" value="DNA/RNA polymerases"/>
    <property type="match status" value="1"/>
</dbReference>
<dbReference type="Pfam" id="PF17921">
    <property type="entry name" value="Integrase_H2C2"/>
    <property type="match status" value="1"/>
</dbReference>
<comment type="caution">
    <text evidence="4">The sequence shown here is derived from an EMBL/GenBank/DDBJ whole genome shotgun (WGS) entry which is preliminary data.</text>
</comment>
<dbReference type="Pfam" id="PF00665">
    <property type="entry name" value="rve"/>
    <property type="match status" value="1"/>
</dbReference>
<feature type="region of interest" description="Disordered" evidence="1">
    <location>
        <begin position="652"/>
        <end position="693"/>
    </location>
</feature>
<dbReference type="FunFam" id="3.30.70.270:FF:000020">
    <property type="entry name" value="Transposon Tf2-6 polyprotein-like Protein"/>
    <property type="match status" value="1"/>
</dbReference>
<keyword evidence="5" id="KW-1185">Reference proteome</keyword>
<reference evidence="4" key="1">
    <citation type="journal article" date="2023" name="G3 (Bethesda)">
        <title>Whole genome assembly and annotation of the endangered Caribbean coral Acropora cervicornis.</title>
        <authorList>
            <person name="Selwyn J.D."/>
            <person name="Vollmer S.V."/>
        </authorList>
    </citation>
    <scope>NUCLEOTIDE SEQUENCE</scope>
    <source>
        <strain evidence="4">K2</strain>
    </source>
</reference>
<evidence type="ECO:0000313" key="5">
    <source>
        <dbReference type="Proteomes" id="UP001249851"/>
    </source>
</evidence>
<evidence type="ECO:0000313" key="4">
    <source>
        <dbReference type="EMBL" id="KAK2554069.1"/>
    </source>
</evidence>
<dbReference type="PROSITE" id="PS50994">
    <property type="entry name" value="INTEGRASE"/>
    <property type="match status" value="1"/>
</dbReference>
<dbReference type="Pfam" id="PF17919">
    <property type="entry name" value="RT_RNaseH_2"/>
    <property type="match status" value="1"/>
</dbReference>
<dbReference type="Gene3D" id="1.10.340.70">
    <property type="match status" value="1"/>
</dbReference>
<dbReference type="InterPro" id="IPR036397">
    <property type="entry name" value="RNaseH_sf"/>
</dbReference>
<dbReference type="Proteomes" id="UP001249851">
    <property type="component" value="Unassembled WGS sequence"/>
</dbReference>
<dbReference type="InterPro" id="IPR043502">
    <property type="entry name" value="DNA/RNA_pol_sf"/>
</dbReference>
<dbReference type="EMBL" id="JARQWQ010000072">
    <property type="protein sequence ID" value="KAK2554069.1"/>
    <property type="molecule type" value="Genomic_DNA"/>
</dbReference>
<organism evidence="4 5">
    <name type="scientific">Acropora cervicornis</name>
    <name type="common">Staghorn coral</name>
    <dbReference type="NCBI Taxonomy" id="6130"/>
    <lineage>
        <taxon>Eukaryota</taxon>
        <taxon>Metazoa</taxon>
        <taxon>Cnidaria</taxon>
        <taxon>Anthozoa</taxon>
        <taxon>Hexacorallia</taxon>
        <taxon>Scleractinia</taxon>
        <taxon>Astrocoeniina</taxon>
        <taxon>Acroporidae</taxon>
        <taxon>Acropora</taxon>
    </lineage>
</organism>
<name>A0AAD9Q3J6_ACRCE</name>
<dbReference type="PANTHER" id="PTHR37984:SF11">
    <property type="entry name" value="INTEGRASE CATALYTIC DOMAIN-CONTAINING PROTEIN"/>
    <property type="match status" value="1"/>
</dbReference>
<accession>A0AAD9Q3J6</accession>
<dbReference type="PROSITE" id="PS50878">
    <property type="entry name" value="RT_POL"/>
    <property type="match status" value="1"/>
</dbReference>